<organism evidence="2 3">
    <name type="scientific">Pleuronectes platessa</name>
    <name type="common">European plaice</name>
    <dbReference type="NCBI Taxonomy" id="8262"/>
    <lineage>
        <taxon>Eukaryota</taxon>
        <taxon>Metazoa</taxon>
        <taxon>Chordata</taxon>
        <taxon>Craniata</taxon>
        <taxon>Vertebrata</taxon>
        <taxon>Euteleostomi</taxon>
        <taxon>Actinopterygii</taxon>
        <taxon>Neopterygii</taxon>
        <taxon>Teleostei</taxon>
        <taxon>Neoteleostei</taxon>
        <taxon>Acanthomorphata</taxon>
        <taxon>Carangaria</taxon>
        <taxon>Pleuronectiformes</taxon>
        <taxon>Pleuronectoidei</taxon>
        <taxon>Pleuronectidae</taxon>
        <taxon>Pleuronectes</taxon>
    </lineage>
</organism>
<accession>A0A9N7YRU6</accession>
<gene>
    <name evidence="2" type="ORF">PLEPLA_LOCUS23247</name>
</gene>
<feature type="region of interest" description="Disordered" evidence="1">
    <location>
        <begin position="271"/>
        <end position="319"/>
    </location>
</feature>
<feature type="compositionally biased region" description="Polar residues" evidence="1">
    <location>
        <begin position="271"/>
        <end position="287"/>
    </location>
</feature>
<comment type="caution">
    <text evidence="2">The sequence shown here is derived from an EMBL/GenBank/DDBJ whole genome shotgun (WGS) entry which is preliminary data.</text>
</comment>
<keyword evidence="3" id="KW-1185">Reference proteome</keyword>
<evidence type="ECO:0000313" key="2">
    <source>
        <dbReference type="EMBL" id="CAB1435154.1"/>
    </source>
</evidence>
<feature type="region of interest" description="Disordered" evidence="1">
    <location>
        <begin position="180"/>
        <end position="223"/>
    </location>
</feature>
<feature type="compositionally biased region" description="Pro residues" evidence="1">
    <location>
        <begin position="291"/>
        <end position="301"/>
    </location>
</feature>
<evidence type="ECO:0000313" key="3">
    <source>
        <dbReference type="Proteomes" id="UP001153269"/>
    </source>
</evidence>
<name>A0A9N7YRU6_PLEPL</name>
<reference evidence="2" key="1">
    <citation type="submission" date="2020-03" db="EMBL/GenBank/DDBJ databases">
        <authorList>
            <person name="Weist P."/>
        </authorList>
    </citation>
    <scope>NUCLEOTIDE SEQUENCE</scope>
</reference>
<protein>
    <submittedName>
        <fullName evidence="2">Uncharacterized protein</fullName>
    </submittedName>
</protein>
<dbReference type="EMBL" id="CADEAL010001739">
    <property type="protein sequence ID" value="CAB1435154.1"/>
    <property type="molecule type" value="Genomic_DNA"/>
</dbReference>
<dbReference type="AlphaFoldDB" id="A0A9N7YRU6"/>
<proteinExistence type="predicted"/>
<dbReference type="Proteomes" id="UP001153269">
    <property type="component" value="Unassembled WGS sequence"/>
</dbReference>
<sequence length="319" mass="34663">MNGSVSSLDCILEAVAERAPKNTLAPRYRRTKQKLQVVCTELEFLFPPSPPGSLLVLSTTPDVTLTVFNEAVGLLSGHNSACEGFSRPQRKHSGVTISAKRQKSAFGCGRQLSYLEQCDGHDHKHTLYGSVFSSEDEVEELDGTSPQTCVTTRCRETDAFPGVSSIFTFLSSESREEHTYQEVPCSHSLTSPPSRPPPHKLLYLPSSPSHCPSSPSPPPPTAIISGRQRVELEKRLDGLQRQITRLESCMSADIRTIMQLLQRQTPVIPPSYSTLTSSPNATSSPILSPTVPSPSGAPIPVFPTDESPSGPNENQDKVL</sequence>
<evidence type="ECO:0000256" key="1">
    <source>
        <dbReference type="SAM" id="MobiDB-lite"/>
    </source>
</evidence>